<sequence>MIRDERGSATAEFAVVVPAVVVVIALAVGALGVGAQQVRLEQGAAQAARLAARGEDASRVRDAVRVLAGDATTDVRADGDFVCVDVSAAARIALPIPRLRASSCALDSSVAGDD</sequence>
<evidence type="ECO:0000256" key="1">
    <source>
        <dbReference type="SAM" id="Phobius"/>
    </source>
</evidence>
<reference evidence="2 3" key="1">
    <citation type="submission" date="2023-05" db="EMBL/GenBank/DDBJ databases">
        <title>Microbacterium dauci sp.nov., Isolated from Carrot Rhizosphere Soil.</title>
        <authorList>
            <person name="Xiao Z."/>
            <person name="Zheng J."/>
        </authorList>
    </citation>
    <scope>NUCLEOTIDE SEQUENCE [LARGE SCALE GENOMIC DNA]</scope>
    <source>
        <strain evidence="2 3">LX3-4</strain>
    </source>
</reference>
<gene>
    <name evidence="2" type="ORF">QNI14_10485</name>
</gene>
<dbReference type="NCBIfam" id="NF041390">
    <property type="entry name" value="TadE_Rv3655c"/>
    <property type="match status" value="1"/>
</dbReference>
<keyword evidence="1" id="KW-0812">Transmembrane</keyword>
<proteinExistence type="predicted"/>
<dbReference type="EMBL" id="JASJND010000006">
    <property type="protein sequence ID" value="MDJ1114877.1"/>
    <property type="molecule type" value="Genomic_DNA"/>
</dbReference>
<protein>
    <submittedName>
        <fullName evidence="2">TadE family type IV pilus minor pilin</fullName>
    </submittedName>
</protein>
<evidence type="ECO:0000313" key="2">
    <source>
        <dbReference type="EMBL" id="MDJ1114877.1"/>
    </source>
</evidence>
<keyword evidence="1" id="KW-0472">Membrane</keyword>
<name>A0ABT6ZFD9_9MICO</name>
<feature type="transmembrane region" description="Helical" evidence="1">
    <location>
        <begin position="13"/>
        <end position="33"/>
    </location>
</feature>
<dbReference type="RefSeq" id="WP_283716536.1">
    <property type="nucleotide sequence ID" value="NZ_JASJND010000006.1"/>
</dbReference>
<organism evidence="2 3">
    <name type="scientific">Microbacterium dauci</name>
    <dbReference type="NCBI Taxonomy" id="3048008"/>
    <lineage>
        <taxon>Bacteria</taxon>
        <taxon>Bacillati</taxon>
        <taxon>Actinomycetota</taxon>
        <taxon>Actinomycetes</taxon>
        <taxon>Micrococcales</taxon>
        <taxon>Microbacteriaceae</taxon>
        <taxon>Microbacterium</taxon>
    </lineage>
</organism>
<dbReference type="Proteomes" id="UP001321481">
    <property type="component" value="Unassembled WGS sequence"/>
</dbReference>
<accession>A0ABT6ZFD9</accession>
<comment type="caution">
    <text evidence="2">The sequence shown here is derived from an EMBL/GenBank/DDBJ whole genome shotgun (WGS) entry which is preliminary data.</text>
</comment>
<keyword evidence="1" id="KW-1133">Transmembrane helix</keyword>
<dbReference type="InterPro" id="IPR049790">
    <property type="entry name" value="Rv3655c/TadE"/>
</dbReference>
<keyword evidence="3" id="KW-1185">Reference proteome</keyword>
<evidence type="ECO:0000313" key="3">
    <source>
        <dbReference type="Proteomes" id="UP001321481"/>
    </source>
</evidence>